<evidence type="ECO:0000313" key="2">
    <source>
        <dbReference type="EMBL" id="PNR35232.1"/>
    </source>
</evidence>
<organism evidence="2">
    <name type="scientific">Physcomitrium patens</name>
    <name type="common">Spreading-leaved earth moss</name>
    <name type="synonym">Physcomitrella patens</name>
    <dbReference type="NCBI Taxonomy" id="3218"/>
    <lineage>
        <taxon>Eukaryota</taxon>
        <taxon>Viridiplantae</taxon>
        <taxon>Streptophyta</taxon>
        <taxon>Embryophyta</taxon>
        <taxon>Bryophyta</taxon>
        <taxon>Bryophytina</taxon>
        <taxon>Bryopsida</taxon>
        <taxon>Funariidae</taxon>
        <taxon>Funariales</taxon>
        <taxon>Funariaceae</taxon>
        <taxon>Physcomitrium</taxon>
    </lineage>
</organism>
<dbReference type="STRING" id="3218.A0A2K1J127"/>
<dbReference type="EMBL" id="ABEU02000018">
    <property type="protein sequence ID" value="PNR35232.1"/>
    <property type="molecule type" value="Genomic_DNA"/>
</dbReference>
<evidence type="ECO:0000259" key="1">
    <source>
        <dbReference type="PROSITE" id="PS50181"/>
    </source>
</evidence>
<sequence length="133" mass="15911">MGCLPDELWTKILGLGIEKEVLDYRDLCSLAFVCRRIKQISYFDRMWRSLWERDQVKLSVGSSSRNLVVEPGMARKENDAKAFRDLYRIRFEEVRAAKRTAKRRNVLRVKYWLKNAYTPHVMKTRRILIEDDI</sequence>
<protein>
    <recommendedName>
        <fullName evidence="1">F-box domain-containing protein</fullName>
    </recommendedName>
</protein>
<dbReference type="InterPro" id="IPR036047">
    <property type="entry name" value="F-box-like_dom_sf"/>
</dbReference>
<evidence type="ECO:0000313" key="4">
    <source>
        <dbReference type="Proteomes" id="UP000006727"/>
    </source>
</evidence>
<gene>
    <name evidence="2" type="ORF">PHYPA_023131</name>
</gene>
<name>A0A2K1J127_PHYPA</name>
<reference evidence="3" key="3">
    <citation type="submission" date="2020-12" db="UniProtKB">
        <authorList>
            <consortium name="EnsemblPlants"/>
        </authorList>
    </citation>
    <scope>IDENTIFICATION</scope>
</reference>
<dbReference type="InterPro" id="IPR001810">
    <property type="entry name" value="F-box_dom"/>
</dbReference>
<accession>A0A2K1J127</accession>
<reference evidence="2 4" key="2">
    <citation type="journal article" date="2018" name="Plant J.">
        <title>The Physcomitrella patens chromosome-scale assembly reveals moss genome structure and evolution.</title>
        <authorList>
            <person name="Lang D."/>
            <person name="Ullrich K.K."/>
            <person name="Murat F."/>
            <person name="Fuchs J."/>
            <person name="Jenkins J."/>
            <person name="Haas F.B."/>
            <person name="Piednoel M."/>
            <person name="Gundlach H."/>
            <person name="Van Bel M."/>
            <person name="Meyberg R."/>
            <person name="Vives C."/>
            <person name="Morata J."/>
            <person name="Symeonidi A."/>
            <person name="Hiss M."/>
            <person name="Muchero W."/>
            <person name="Kamisugi Y."/>
            <person name="Saleh O."/>
            <person name="Blanc G."/>
            <person name="Decker E.L."/>
            <person name="van Gessel N."/>
            <person name="Grimwood J."/>
            <person name="Hayes R.D."/>
            <person name="Graham S.W."/>
            <person name="Gunter L.E."/>
            <person name="McDaniel S.F."/>
            <person name="Hoernstein S.N.W."/>
            <person name="Larsson A."/>
            <person name="Li F.W."/>
            <person name="Perroud P.F."/>
            <person name="Phillips J."/>
            <person name="Ranjan P."/>
            <person name="Rokshar D.S."/>
            <person name="Rothfels C.J."/>
            <person name="Schneider L."/>
            <person name="Shu S."/>
            <person name="Stevenson D.W."/>
            <person name="Thummler F."/>
            <person name="Tillich M."/>
            <person name="Villarreal Aguilar J.C."/>
            <person name="Widiez T."/>
            <person name="Wong G.K."/>
            <person name="Wymore A."/>
            <person name="Zhang Y."/>
            <person name="Zimmer A.D."/>
            <person name="Quatrano R.S."/>
            <person name="Mayer K.F.X."/>
            <person name="Goodstein D."/>
            <person name="Casacuberta J.M."/>
            <person name="Vandepoele K."/>
            <person name="Reski R."/>
            <person name="Cuming A.C."/>
            <person name="Tuskan G.A."/>
            <person name="Maumus F."/>
            <person name="Salse J."/>
            <person name="Schmutz J."/>
            <person name="Rensing S.A."/>
        </authorList>
    </citation>
    <scope>NUCLEOTIDE SEQUENCE [LARGE SCALE GENOMIC DNA]</scope>
    <source>
        <strain evidence="3 4">cv. Gransden 2004</strain>
    </source>
</reference>
<reference evidence="2 4" key="1">
    <citation type="journal article" date="2008" name="Science">
        <title>The Physcomitrella genome reveals evolutionary insights into the conquest of land by plants.</title>
        <authorList>
            <person name="Rensing S."/>
            <person name="Lang D."/>
            <person name="Zimmer A."/>
            <person name="Terry A."/>
            <person name="Salamov A."/>
            <person name="Shapiro H."/>
            <person name="Nishiyama T."/>
            <person name="Perroud P.-F."/>
            <person name="Lindquist E."/>
            <person name="Kamisugi Y."/>
            <person name="Tanahashi T."/>
            <person name="Sakakibara K."/>
            <person name="Fujita T."/>
            <person name="Oishi K."/>
            <person name="Shin-I T."/>
            <person name="Kuroki Y."/>
            <person name="Toyoda A."/>
            <person name="Suzuki Y."/>
            <person name="Hashimoto A."/>
            <person name="Yamaguchi K."/>
            <person name="Sugano A."/>
            <person name="Kohara Y."/>
            <person name="Fujiyama A."/>
            <person name="Anterola A."/>
            <person name="Aoki S."/>
            <person name="Ashton N."/>
            <person name="Barbazuk W.B."/>
            <person name="Barker E."/>
            <person name="Bennetzen J."/>
            <person name="Bezanilla M."/>
            <person name="Blankenship R."/>
            <person name="Cho S.H."/>
            <person name="Dutcher S."/>
            <person name="Estelle M."/>
            <person name="Fawcett J.A."/>
            <person name="Gundlach H."/>
            <person name="Hanada K."/>
            <person name="Heyl A."/>
            <person name="Hicks K.A."/>
            <person name="Hugh J."/>
            <person name="Lohr M."/>
            <person name="Mayer K."/>
            <person name="Melkozernov A."/>
            <person name="Murata T."/>
            <person name="Nelson D."/>
            <person name="Pils B."/>
            <person name="Prigge M."/>
            <person name="Reiss B."/>
            <person name="Renner T."/>
            <person name="Rombauts S."/>
            <person name="Rushton P."/>
            <person name="Sanderfoot A."/>
            <person name="Schween G."/>
            <person name="Shiu S.-H."/>
            <person name="Stueber K."/>
            <person name="Theodoulou F.L."/>
            <person name="Tu H."/>
            <person name="Van de Peer Y."/>
            <person name="Verrier P.J."/>
            <person name="Waters E."/>
            <person name="Wood A."/>
            <person name="Yang L."/>
            <person name="Cove D."/>
            <person name="Cuming A."/>
            <person name="Hasebe M."/>
            <person name="Lucas S."/>
            <person name="Mishler D.B."/>
            <person name="Reski R."/>
            <person name="Grigoriev I."/>
            <person name="Quatrano R.S."/>
            <person name="Boore J.L."/>
        </authorList>
    </citation>
    <scope>NUCLEOTIDE SEQUENCE [LARGE SCALE GENOMIC DNA]</scope>
    <source>
        <strain evidence="3 4">cv. Gransden 2004</strain>
    </source>
</reference>
<keyword evidence="4" id="KW-1185">Reference proteome</keyword>
<dbReference type="PROSITE" id="PS50181">
    <property type="entry name" value="FBOX"/>
    <property type="match status" value="1"/>
</dbReference>
<evidence type="ECO:0000313" key="3">
    <source>
        <dbReference type="EnsemblPlants" id="Pp3c18_14463V3.1"/>
    </source>
</evidence>
<dbReference type="Pfam" id="PF12937">
    <property type="entry name" value="F-box-like"/>
    <property type="match status" value="1"/>
</dbReference>
<proteinExistence type="predicted"/>
<dbReference type="InParanoid" id="A0A2K1J127"/>
<dbReference type="Gene3D" id="1.20.1280.50">
    <property type="match status" value="1"/>
</dbReference>
<dbReference type="AlphaFoldDB" id="A0A2K1J127"/>
<dbReference type="Gramene" id="Pp3c18_14463V3.1">
    <property type="protein sequence ID" value="Pp3c18_14463V3.1"/>
    <property type="gene ID" value="Pp3c18_14463"/>
</dbReference>
<feature type="domain" description="F-box" evidence="1">
    <location>
        <begin position="1"/>
        <end position="50"/>
    </location>
</feature>
<dbReference type="Proteomes" id="UP000006727">
    <property type="component" value="Chromosome 18"/>
</dbReference>
<dbReference type="PaxDb" id="3218-PP1S3_371V6.1"/>
<dbReference type="SUPFAM" id="SSF81383">
    <property type="entry name" value="F-box domain"/>
    <property type="match status" value="1"/>
</dbReference>
<dbReference type="EnsemblPlants" id="Pp3c18_14463V3.1">
    <property type="protein sequence ID" value="Pp3c18_14463V3.1"/>
    <property type="gene ID" value="Pp3c18_14463"/>
</dbReference>